<evidence type="ECO:0000313" key="7">
    <source>
        <dbReference type="Proteomes" id="UP000070501"/>
    </source>
</evidence>
<feature type="domain" description="Methyltransferase type 11" evidence="5">
    <location>
        <begin position="76"/>
        <end position="188"/>
    </location>
</feature>
<dbReference type="PANTHER" id="PTHR12176">
    <property type="entry name" value="SAM-DEPENDENT METHYLTRANSFERASE SUPERFAMILY PROTEIN"/>
    <property type="match status" value="1"/>
</dbReference>
<evidence type="ECO:0000256" key="4">
    <source>
        <dbReference type="SAM" id="MobiDB-lite"/>
    </source>
</evidence>
<feature type="region of interest" description="Disordered" evidence="4">
    <location>
        <begin position="47"/>
        <end position="72"/>
    </location>
</feature>
<evidence type="ECO:0000313" key="6">
    <source>
        <dbReference type="EMBL" id="KXJ86796.1"/>
    </source>
</evidence>
<dbReference type="STRING" id="196109.A0A136IPC7"/>
<dbReference type="CDD" id="cd02440">
    <property type="entry name" value="AdoMet_MTases"/>
    <property type="match status" value="1"/>
</dbReference>
<dbReference type="GO" id="GO:0032259">
    <property type="term" value="P:methylation"/>
    <property type="evidence" value="ECO:0007669"/>
    <property type="project" value="UniProtKB-KW"/>
</dbReference>
<comment type="similarity">
    <text evidence="1">Belongs to the methyltransferase superfamily.</text>
</comment>
<dbReference type="InterPro" id="IPR051419">
    <property type="entry name" value="Lys/N-term_MeTrsfase_sf"/>
</dbReference>
<dbReference type="Proteomes" id="UP000070501">
    <property type="component" value="Unassembled WGS sequence"/>
</dbReference>
<dbReference type="SUPFAM" id="SSF53335">
    <property type="entry name" value="S-adenosyl-L-methionine-dependent methyltransferases"/>
    <property type="match status" value="1"/>
</dbReference>
<keyword evidence="2" id="KW-0489">Methyltransferase</keyword>
<evidence type="ECO:0000256" key="1">
    <source>
        <dbReference type="ARBA" id="ARBA00008361"/>
    </source>
</evidence>
<accession>A0A136IPC7</accession>
<dbReference type="AlphaFoldDB" id="A0A136IPC7"/>
<evidence type="ECO:0000256" key="3">
    <source>
        <dbReference type="ARBA" id="ARBA00022679"/>
    </source>
</evidence>
<keyword evidence="3" id="KW-0808">Transferase</keyword>
<dbReference type="InterPro" id="IPR029063">
    <property type="entry name" value="SAM-dependent_MTases_sf"/>
</dbReference>
<sequence length="238" mass="26402">MADEENERLAHADYWDGRYAEAQATASDQQLHEWFRSAQDLEDFFSKNLYAPRPPPPAEATQTSPAPSATLDPLILHLGSGDSLVPQHLAAKGYKNQLCADFSHVVVETMAKRHAELGLLDTAIRWQQMDVRAMTSLDDGSVDVAFDKGTLDAMIHGSPWSPPQDTLDNTSAYLREVSRVLKKPGGVFLYVTYRQPHFVRPLLTCEGTNWDLEVEHLGAGDGSFGYYGIVCRPRVAEA</sequence>
<dbReference type="EMBL" id="KQ964265">
    <property type="protein sequence ID" value="KXJ86796.1"/>
    <property type="molecule type" value="Genomic_DNA"/>
</dbReference>
<reference evidence="7" key="1">
    <citation type="submission" date="2016-02" db="EMBL/GenBank/DDBJ databases">
        <title>Draft genome sequence of Microdochium bolleyi, a fungal endophyte of beachgrass.</title>
        <authorList>
            <consortium name="DOE Joint Genome Institute"/>
            <person name="David A.S."/>
            <person name="May G."/>
            <person name="Haridas S."/>
            <person name="Lim J."/>
            <person name="Wang M."/>
            <person name="Labutti K."/>
            <person name="Lipzen A."/>
            <person name="Barry K."/>
            <person name="Grigoriev I.V."/>
        </authorList>
    </citation>
    <scope>NUCLEOTIDE SEQUENCE [LARGE SCALE GENOMIC DNA]</scope>
    <source>
        <strain evidence="7">J235TASD1</strain>
    </source>
</reference>
<evidence type="ECO:0000259" key="5">
    <source>
        <dbReference type="Pfam" id="PF08241"/>
    </source>
</evidence>
<dbReference type="InParanoid" id="A0A136IPC7"/>
<dbReference type="OrthoDB" id="411785at2759"/>
<dbReference type="InterPro" id="IPR013216">
    <property type="entry name" value="Methyltransf_11"/>
</dbReference>
<proteinExistence type="inferred from homology"/>
<name>A0A136IPC7_9PEZI</name>
<evidence type="ECO:0000256" key="2">
    <source>
        <dbReference type="ARBA" id="ARBA00022603"/>
    </source>
</evidence>
<gene>
    <name evidence="6" type="ORF">Micbo1qcDRAFT_167892</name>
</gene>
<organism evidence="6 7">
    <name type="scientific">Microdochium bolleyi</name>
    <dbReference type="NCBI Taxonomy" id="196109"/>
    <lineage>
        <taxon>Eukaryota</taxon>
        <taxon>Fungi</taxon>
        <taxon>Dikarya</taxon>
        <taxon>Ascomycota</taxon>
        <taxon>Pezizomycotina</taxon>
        <taxon>Sordariomycetes</taxon>
        <taxon>Xylariomycetidae</taxon>
        <taxon>Xylariales</taxon>
        <taxon>Microdochiaceae</taxon>
        <taxon>Microdochium</taxon>
    </lineage>
</organism>
<protein>
    <recommendedName>
        <fullName evidence="5">Methyltransferase type 11 domain-containing protein</fullName>
    </recommendedName>
</protein>
<keyword evidence="7" id="KW-1185">Reference proteome</keyword>
<dbReference type="Pfam" id="PF08241">
    <property type="entry name" value="Methyltransf_11"/>
    <property type="match status" value="1"/>
</dbReference>
<dbReference type="GO" id="GO:0008757">
    <property type="term" value="F:S-adenosylmethionine-dependent methyltransferase activity"/>
    <property type="evidence" value="ECO:0007669"/>
    <property type="project" value="InterPro"/>
</dbReference>
<dbReference type="PANTHER" id="PTHR12176:SF80">
    <property type="entry name" value="EEF1A LYSINE METHYLTRANSFERASE 4"/>
    <property type="match status" value="1"/>
</dbReference>
<dbReference type="Gene3D" id="3.40.50.150">
    <property type="entry name" value="Vaccinia Virus protein VP39"/>
    <property type="match status" value="1"/>
</dbReference>